<feature type="region of interest" description="Disordered" evidence="1">
    <location>
        <begin position="107"/>
        <end position="134"/>
    </location>
</feature>
<gene>
    <name evidence="2" type="ORF">AK812_SmicGene32025</name>
</gene>
<dbReference type="SUPFAM" id="SSF56655">
    <property type="entry name" value="Carbohydrate phosphatase"/>
    <property type="match status" value="1"/>
</dbReference>
<dbReference type="Proteomes" id="UP000186817">
    <property type="component" value="Unassembled WGS sequence"/>
</dbReference>
<proteinExistence type="predicted"/>
<protein>
    <submittedName>
        <fullName evidence="2">Uncharacterized protein</fullName>
    </submittedName>
</protein>
<dbReference type="AlphaFoldDB" id="A0A1Q9CV94"/>
<evidence type="ECO:0000313" key="3">
    <source>
        <dbReference type="Proteomes" id="UP000186817"/>
    </source>
</evidence>
<comment type="caution">
    <text evidence="2">The sequence shown here is derived from an EMBL/GenBank/DDBJ whole genome shotgun (WGS) entry which is preliminary data.</text>
</comment>
<sequence>MRTSFAVRPTGLSLAMARYKHDSRLQVFFSRSEEIRLVLEMDINADFRAQLMIMKCIKSQYPHAAVIAEEDEKDTCRSGRDGRLCLLRGGFDFVSVDPVGGTKDFARGSTLSTSSGKVPPCRRADPGGEGSGSLVGEQEAARQAAAVSLPCWLRCDSKSCGPPQSAAARAVLTRARPRPTPRTETGKGIKDAVAKVWELDPVSFRLLCKGERMEEERTLESFLGEEDTLELQLLKFDPLLDLGIFEKSMHKGIDLKGPLSSLKKTMGVPDSNNVFLRHKILEPCFCEFEVIRSRDEISFGVTYDRLSMEKVSGYSNINAKTTWIFSKKAAMPVFFFGGEKLSISSGGREGHPGVQEGDLVAVYCDPESRLCEFYCNSKFLASTESLESPLPEFQGSPLFMYCMVDQIEDEVKITRFGPGRSPGSLRLCAVDLARGADGGASRRLKVEEGAPKVDASTQGMLQAHLAILLRGVGSQTSESQKREGCPARLQREARLFAVYGGRILNALPAGLARPQARASFLSEKCALLEAQRNPGPKLAIAQEKSIHLKDGATPSQRARRMTSQGKLILLAFVLVTAFDDHCTYVSLSRDCLFDGGVLVRDVPLSECSTTTSTTSTSRRTYGFVLDEHEFHSHIHFPDIDQHKDQHPDLHKHKLLRNVLDHCHRDGVPDDHFLHVEFDEDGNVLDVHGLHGFHEHDEHPNQ</sequence>
<dbReference type="Gene3D" id="3.30.540.10">
    <property type="entry name" value="Fructose-1,6-Bisphosphatase, subunit A, domain 1"/>
    <property type="match status" value="1"/>
</dbReference>
<organism evidence="2 3">
    <name type="scientific">Symbiodinium microadriaticum</name>
    <name type="common">Dinoflagellate</name>
    <name type="synonym">Zooxanthella microadriatica</name>
    <dbReference type="NCBI Taxonomy" id="2951"/>
    <lineage>
        <taxon>Eukaryota</taxon>
        <taxon>Sar</taxon>
        <taxon>Alveolata</taxon>
        <taxon>Dinophyceae</taxon>
        <taxon>Suessiales</taxon>
        <taxon>Symbiodiniaceae</taxon>
        <taxon>Symbiodinium</taxon>
    </lineage>
</organism>
<dbReference type="OrthoDB" id="411679at2759"/>
<name>A0A1Q9CV94_SYMMI</name>
<reference evidence="2 3" key="1">
    <citation type="submission" date="2016-02" db="EMBL/GenBank/DDBJ databases">
        <title>Genome analysis of coral dinoflagellate symbionts highlights evolutionary adaptations to a symbiotic lifestyle.</title>
        <authorList>
            <person name="Aranda M."/>
            <person name="Li Y."/>
            <person name="Liew Y.J."/>
            <person name="Baumgarten S."/>
            <person name="Simakov O."/>
            <person name="Wilson M."/>
            <person name="Piel J."/>
            <person name="Ashoor H."/>
            <person name="Bougouffa S."/>
            <person name="Bajic V.B."/>
            <person name="Ryu T."/>
            <person name="Ravasi T."/>
            <person name="Bayer T."/>
            <person name="Micklem G."/>
            <person name="Kim H."/>
            <person name="Bhak J."/>
            <person name="Lajeunesse T.C."/>
            <person name="Voolstra C.R."/>
        </authorList>
    </citation>
    <scope>NUCLEOTIDE SEQUENCE [LARGE SCALE GENOMIC DNA]</scope>
    <source>
        <strain evidence="2 3">CCMP2467</strain>
    </source>
</reference>
<evidence type="ECO:0000256" key="1">
    <source>
        <dbReference type="SAM" id="MobiDB-lite"/>
    </source>
</evidence>
<keyword evidence="3" id="KW-1185">Reference proteome</keyword>
<accession>A0A1Q9CV94</accession>
<dbReference type="EMBL" id="LSRX01000897">
    <property type="protein sequence ID" value="OLP86827.1"/>
    <property type="molecule type" value="Genomic_DNA"/>
</dbReference>
<evidence type="ECO:0000313" key="2">
    <source>
        <dbReference type="EMBL" id="OLP86827.1"/>
    </source>
</evidence>